<accession>A0A251YSQ1</accession>
<dbReference type="AlphaFoldDB" id="A0A251YSQ1"/>
<proteinExistence type="predicted"/>
<feature type="region of interest" description="Disordered" evidence="1">
    <location>
        <begin position="41"/>
        <end position="77"/>
    </location>
</feature>
<reference evidence="2 3" key="1">
    <citation type="submission" date="2016-08" db="EMBL/GenBank/DDBJ databases">
        <title>Genome sequence of Clavibacter michiganensis spp strain CFBP8019.</title>
        <authorList>
            <person name="Thapa S.P."/>
            <person name="Coaker G."/>
            <person name="Jacques M.-A."/>
        </authorList>
    </citation>
    <scope>NUCLEOTIDE SEQUENCE [LARGE SCALE GENOMIC DNA]</scope>
    <source>
        <strain evidence="2">CFBP8019</strain>
    </source>
</reference>
<dbReference type="EMBL" id="MDJZ01000005">
    <property type="protein sequence ID" value="OUE27225.1"/>
    <property type="molecule type" value="Genomic_DNA"/>
</dbReference>
<sequence>MSDAQGSSASSIGGFRVLGGSPTEEELAAATAVIAALAAQPAAEQPVRRAPDAWQRSQRGVRGMLVPGPGRWRGFSG</sequence>
<organism evidence="2 3">
    <name type="scientific">Clavibacter michiganensis</name>
    <dbReference type="NCBI Taxonomy" id="28447"/>
    <lineage>
        <taxon>Bacteria</taxon>
        <taxon>Bacillati</taxon>
        <taxon>Actinomycetota</taxon>
        <taxon>Actinomycetes</taxon>
        <taxon>Micrococcales</taxon>
        <taxon>Microbacteriaceae</taxon>
        <taxon>Clavibacter</taxon>
    </lineage>
</organism>
<dbReference type="Pfam" id="PF13822">
    <property type="entry name" value="ACC_epsilon"/>
    <property type="match status" value="1"/>
</dbReference>
<keyword evidence="3" id="KW-1185">Reference proteome</keyword>
<dbReference type="GO" id="GO:0003989">
    <property type="term" value="F:acetyl-CoA carboxylase activity"/>
    <property type="evidence" value="ECO:0007669"/>
    <property type="project" value="InterPro"/>
</dbReference>
<comment type="caution">
    <text evidence="2">The sequence shown here is derived from an EMBL/GenBank/DDBJ whole genome shotgun (WGS) entry which is preliminary data.</text>
</comment>
<evidence type="ECO:0000313" key="3">
    <source>
        <dbReference type="Proteomes" id="UP000195101"/>
    </source>
</evidence>
<protein>
    <recommendedName>
        <fullName evidence="4">Acyl-CoA carboxylase subunit epsilon</fullName>
    </recommendedName>
</protein>
<evidence type="ECO:0000313" key="2">
    <source>
        <dbReference type="EMBL" id="OUE27225.1"/>
    </source>
</evidence>
<dbReference type="OrthoDB" id="5123691at2"/>
<dbReference type="RefSeq" id="WP_086513840.1">
    <property type="nucleotide sequence ID" value="NZ_MDJZ01000005.1"/>
</dbReference>
<evidence type="ECO:0000256" key="1">
    <source>
        <dbReference type="SAM" id="MobiDB-lite"/>
    </source>
</evidence>
<dbReference type="InterPro" id="IPR032716">
    <property type="entry name" value="ACC_epsilon"/>
</dbReference>
<dbReference type="Proteomes" id="UP000195101">
    <property type="component" value="Unassembled WGS sequence"/>
</dbReference>
<name>A0A251YSQ1_9MICO</name>
<dbReference type="GO" id="GO:0004658">
    <property type="term" value="F:propionyl-CoA carboxylase activity"/>
    <property type="evidence" value="ECO:0007669"/>
    <property type="project" value="InterPro"/>
</dbReference>
<gene>
    <name evidence="2" type="ORF">BFL37_03840</name>
</gene>
<evidence type="ECO:0008006" key="4">
    <source>
        <dbReference type="Google" id="ProtNLM"/>
    </source>
</evidence>